<evidence type="ECO:0000256" key="1">
    <source>
        <dbReference type="SAM" id="Phobius"/>
    </source>
</evidence>
<reference evidence="3" key="1">
    <citation type="submission" date="2017-05" db="EMBL/GenBank/DDBJ databases">
        <authorList>
            <person name="Papadimitriou K."/>
        </authorList>
    </citation>
    <scope>NUCLEOTIDE SEQUENCE [LARGE SCALE GENOMIC DNA]</scope>
    <source>
        <strain evidence="3">ACA-DC 3411</strain>
    </source>
</reference>
<dbReference type="AlphaFoldDB" id="A0A1Y6JWB3"/>
<evidence type="ECO:0000313" key="3">
    <source>
        <dbReference type="Proteomes" id="UP000195412"/>
    </source>
</evidence>
<keyword evidence="1" id="KW-0812">Transmembrane</keyword>
<dbReference type="Proteomes" id="UP000195412">
    <property type="component" value="Chromosome I"/>
</dbReference>
<gene>
    <name evidence="2" type="ORF">LZ3411_1187</name>
</gene>
<proteinExistence type="predicted"/>
<organism evidence="2 3">
    <name type="scientific">Levilactobacillus zymae</name>
    <dbReference type="NCBI Taxonomy" id="267363"/>
    <lineage>
        <taxon>Bacteria</taxon>
        <taxon>Bacillati</taxon>
        <taxon>Bacillota</taxon>
        <taxon>Bacilli</taxon>
        <taxon>Lactobacillales</taxon>
        <taxon>Lactobacillaceae</taxon>
        <taxon>Levilactobacillus</taxon>
    </lineage>
</organism>
<keyword evidence="1" id="KW-1133">Transmembrane helix</keyword>
<sequence>MAKVTQSTTQQADKLAKMATKKTGKSIKPQWIMGAVGAGIVVIAVIIFLLIPKGLHGTYTYHDQHKDLLDGTVNSTETFTFKGDQYTYKDNEKYQDVMGAKTAHTRHEKGTYKLEDQDVTFTSSQGVKSTATLSKDKSHLNFGGSSFAKNN</sequence>
<dbReference type="EMBL" id="LT854705">
    <property type="protein sequence ID" value="SMS14237.1"/>
    <property type="molecule type" value="Genomic_DNA"/>
</dbReference>
<name>A0A1Y6JWB3_9LACO</name>
<protein>
    <submittedName>
        <fullName evidence="2">Uncharacterized protein</fullName>
    </submittedName>
</protein>
<keyword evidence="1" id="KW-0472">Membrane</keyword>
<dbReference type="KEGG" id="lzy:LZ3411_1187"/>
<accession>A0A1Y6JWB3</accession>
<feature type="transmembrane region" description="Helical" evidence="1">
    <location>
        <begin position="31"/>
        <end position="51"/>
    </location>
</feature>
<evidence type="ECO:0000313" key="2">
    <source>
        <dbReference type="EMBL" id="SMS14237.1"/>
    </source>
</evidence>